<dbReference type="Proteomes" id="UP001216558">
    <property type="component" value="Unassembled WGS sequence"/>
</dbReference>
<sequence length="83" mass="9639">MAYPRDISISEAIKRYGLPKSHRVHWSKARKDDVVRAVREQAISFHEARQRYLLSRTEFEQWEADYIASGGARSSEAARMQDA</sequence>
<dbReference type="Pfam" id="PF06627">
    <property type="entry name" value="DUF1153"/>
    <property type="match status" value="1"/>
</dbReference>
<dbReference type="InterPro" id="IPR036388">
    <property type="entry name" value="WH-like_DNA-bd_sf"/>
</dbReference>
<dbReference type="EMBL" id="JAQQXQ010000005">
    <property type="protein sequence ID" value="MDC8754554.1"/>
    <property type="molecule type" value="Genomic_DNA"/>
</dbReference>
<dbReference type="SUPFAM" id="SSF48295">
    <property type="entry name" value="TrpR-like"/>
    <property type="match status" value="1"/>
</dbReference>
<keyword evidence="2" id="KW-1185">Reference proteome</keyword>
<reference evidence="1 2" key="1">
    <citation type="submission" date="2022-10" db="EMBL/GenBank/DDBJ databases">
        <title>Erythrobacter sp. sf7 Genome sequencing.</title>
        <authorList>
            <person name="Park S."/>
        </authorList>
    </citation>
    <scope>NUCLEOTIDE SEQUENCE [LARGE SCALE GENOMIC DNA]</scope>
    <source>
        <strain evidence="2">sf7</strain>
    </source>
</reference>
<organism evidence="1 2">
    <name type="scientific">Erythrobacter fulvus</name>
    <dbReference type="NCBI Taxonomy" id="2987523"/>
    <lineage>
        <taxon>Bacteria</taxon>
        <taxon>Pseudomonadati</taxon>
        <taxon>Pseudomonadota</taxon>
        <taxon>Alphaproteobacteria</taxon>
        <taxon>Sphingomonadales</taxon>
        <taxon>Erythrobacteraceae</taxon>
        <taxon>Erythrobacter/Porphyrobacter group</taxon>
        <taxon>Erythrobacter</taxon>
    </lineage>
</organism>
<protein>
    <submittedName>
        <fullName evidence="1">DUF1153 domain-containing protein</fullName>
    </submittedName>
</protein>
<proteinExistence type="predicted"/>
<dbReference type="InterPro" id="IPR009534">
    <property type="entry name" value="DUF1153"/>
</dbReference>
<dbReference type="RefSeq" id="WP_273677585.1">
    <property type="nucleotide sequence ID" value="NZ_JAQQXQ010000005.1"/>
</dbReference>
<dbReference type="Gene3D" id="1.10.10.10">
    <property type="entry name" value="Winged helix-like DNA-binding domain superfamily/Winged helix DNA-binding domain"/>
    <property type="match status" value="1"/>
</dbReference>
<name>A0ABT5JPH4_9SPHN</name>
<gene>
    <name evidence="1" type="ORF">OIK40_07870</name>
</gene>
<dbReference type="InterPro" id="IPR010921">
    <property type="entry name" value="Trp_repressor/repl_initiator"/>
</dbReference>
<evidence type="ECO:0000313" key="1">
    <source>
        <dbReference type="EMBL" id="MDC8754554.1"/>
    </source>
</evidence>
<evidence type="ECO:0000313" key="2">
    <source>
        <dbReference type="Proteomes" id="UP001216558"/>
    </source>
</evidence>
<accession>A0ABT5JPH4</accession>
<comment type="caution">
    <text evidence="1">The sequence shown here is derived from an EMBL/GenBank/DDBJ whole genome shotgun (WGS) entry which is preliminary data.</text>
</comment>